<dbReference type="PANTHER" id="PTHR42760:SF123">
    <property type="entry name" value="OXIDOREDUCTASE"/>
    <property type="match status" value="1"/>
</dbReference>
<dbReference type="GO" id="GO:0030497">
    <property type="term" value="P:fatty acid elongation"/>
    <property type="evidence" value="ECO:0007669"/>
    <property type="project" value="TreeGrafter"/>
</dbReference>
<evidence type="ECO:0000313" key="2">
    <source>
        <dbReference type="EMBL" id="OXI43824.1"/>
    </source>
</evidence>
<dbReference type="OrthoDB" id="9806974at2"/>
<dbReference type="FunFam" id="3.40.50.720:FF:000084">
    <property type="entry name" value="Short-chain dehydrogenase reductase"/>
    <property type="match status" value="1"/>
</dbReference>
<reference evidence="2 3" key="2">
    <citation type="submission" date="2017-08" db="EMBL/GenBank/DDBJ databases">
        <title>WGS of novel Burkholderia cepaca complex species.</title>
        <authorList>
            <person name="Lipuma J."/>
            <person name="Spilker T."/>
        </authorList>
    </citation>
    <scope>NUCLEOTIDE SEQUENCE [LARGE SCALE GENOMIC DNA]</scope>
    <source>
        <strain evidence="2 3">AU17325</strain>
    </source>
</reference>
<evidence type="ECO:0000256" key="1">
    <source>
        <dbReference type="ARBA" id="ARBA00006484"/>
    </source>
</evidence>
<dbReference type="GO" id="GO:0016616">
    <property type="term" value="F:oxidoreductase activity, acting on the CH-OH group of donors, NAD or NADP as acceptor"/>
    <property type="evidence" value="ECO:0007669"/>
    <property type="project" value="TreeGrafter"/>
</dbReference>
<dbReference type="SUPFAM" id="SSF51735">
    <property type="entry name" value="NAD(P)-binding Rossmann-fold domains"/>
    <property type="match status" value="1"/>
</dbReference>
<dbReference type="RefSeq" id="WP_089451728.1">
    <property type="nucleotide sequence ID" value="NZ_NKFA01000007.1"/>
</dbReference>
<dbReference type="PRINTS" id="PR00081">
    <property type="entry name" value="GDHRDH"/>
</dbReference>
<comment type="similarity">
    <text evidence="1">Belongs to the short-chain dehydrogenases/reductases (SDR) family.</text>
</comment>
<dbReference type="Gene3D" id="3.40.50.720">
    <property type="entry name" value="NAD(P)-binding Rossmann-like Domain"/>
    <property type="match status" value="1"/>
</dbReference>
<dbReference type="EMBL" id="NKFA01000007">
    <property type="protein sequence ID" value="OXI43824.1"/>
    <property type="molecule type" value="Genomic_DNA"/>
</dbReference>
<dbReference type="CDD" id="cd05233">
    <property type="entry name" value="SDR_c"/>
    <property type="match status" value="1"/>
</dbReference>
<dbReference type="Proteomes" id="UP000214600">
    <property type="component" value="Unassembled WGS sequence"/>
</dbReference>
<dbReference type="AlphaFoldDB" id="A0A228IN62"/>
<sequence>MKSAFITGGASGIGKATAAKLLAAGWTVAIADMGSERLAEAAADLGDRERVLTYDLDVRDADAVTAAIDGAVSKMGRLDALVTSAGVSHQGSVLDNTLEAWRRVVDINLTGSYLCAQAAAKHMVRQKSGSIVFVASISAMYAWSARVAYSSSKAGVLGLMKSCSVDLAPFGVRANAVSPGPIRTPQTAKLHSKMLQDAVEGAIPMARYGQPEEIADAIAYLCSESASYVTGHDLTVDGALTASAILYDTTKNPQSE</sequence>
<name>A0A228IN62_9BURK</name>
<evidence type="ECO:0008006" key="4">
    <source>
        <dbReference type="Google" id="ProtNLM"/>
    </source>
</evidence>
<reference evidence="3" key="1">
    <citation type="submission" date="2017-06" db="EMBL/GenBank/DDBJ databases">
        <authorList>
            <person name="LiPuma J."/>
            <person name="Spilker T."/>
        </authorList>
    </citation>
    <scope>NUCLEOTIDE SEQUENCE [LARGE SCALE GENOMIC DNA]</scope>
    <source>
        <strain evidence="3">AU17325</strain>
    </source>
</reference>
<dbReference type="Pfam" id="PF13561">
    <property type="entry name" value="adh_short_C2"/>
    <property type="match status" value="1"/>
</dbReference>
<dbReference type="InterPro" id="IPR036291">
    <property type="entry name" value="NAD(P)-bd_dom_sf"/>
</dbReference>
<accession>A0A228IN62</accession>
<organism evidence="2 3">
    <name type="scientific">Burkholderia aenigmatica</name>
    <dbReference type="NCBI Taxonomy" id="2015348"/>
    <lineage>
        <taxon>Bacteria</taxon>
        <taxon>Pseudomonadati</taxon>
        <taxon>Pseudomonadota</taxon>
        <taxon>Betaproteobacteria</taxon>
        <taxon>Burkholderiales</taxon>
        <taxon>Burkholderiaceae</taxon>
        <taxon>Burkholderia</taxon>
        <taxon>Burkholderia cepacia complex</taxon>
    </lineage>
</organism>
<dbReference type="InterPro" id="IPR002347">
    <property type="entry name" value="SDR_fam"/>
</dbReference>
<protein>
    <recommendedName>
        <fullName evidence="4">SDR family oxidoreductase</fullName>
    </recommendedName>
</protein>
<proteinExistence type="inferred from homology"/>
<comment type="caution">
    <text evidence="2">The sequence shown here is derived from an EMBL/GenBank/DDBJ whole genome shotgun (WGS) entry which is preliminary data.</text>
</comment>
<evidence type="ECO:0000313" key="3">
    <source>
        <dbReference type="Proteomes" id="UP000214600"/>
    </source>
</evidence>
<dbReference type="PANTHER" id="PTHR42760">
    <property type="entry name" value="SHORT-CHAIN DEHYDROGENASES/REDUCTASES FAMILY MEMBER"/>
    <property type="match status" value="1"/>
</dbReference>
<dbReference type="PRINTS" id="PR00080">
    <property type="entry name" value="SDRFAMILY"/>
</dbReference>
<gene>
    <name evidence="2" type="ORF">CFB84_20010</name>
</gene>